<dbReference type="RefSeq" id="WP_147062826.1">
    <property type="nucleotide sequence ID" value="NZ_BAAARO010000025.1"/>
</dbReference>
<evidence type="ECO:0000313" key="1">
    <source>
        <dbReference type="EMBL" id="GEO28609.1"/>
    </source>
</evidence>
<proteinExistence type="predicted"/>
<protein>
    <recommendedName>
        <fullName evidence="3">Polyketide cyclase</fullName>
    </recommendedName>
</protein>
<comment type="caution">
    <text evidence="1">The sequence shown here is derived from an EMBL/GenBank/DDBJ whole genome shotgun (WGS) entry which is preliminary data.</text>
</comment>
<dbReference type="Gene3D" id="3.30.530.20">
    <property type="match status" value="1"/>
</dbReference>
<reference evidence="1 2" key="1">
    <citation type="submission" date="2019-07" db="EMBL/GenBank/DDBJ databases">
        <title>Whole genome shotgun sequence of Terrabacter aerolatus NBRC 106305.</title>
        <authorList>
            <person name="Hosoyama A."/>
            <person name="Uohara A."/>
            <person name="Ohji S."/>
            <person name="Ichikawa N."/>
        </authorList>
    </citation>
    <scope>NUCLEOTIDE SEQUENCE [LARGE SCALE GENOMIC DNA]</scope>
    <source>
        <strain evidence="1 2">NBRC 106305</strain>
    </source>
</reference>
<keyword evidence="2" id="KW-1185">Reference proteome</keyword>
<dbReference type="Pfam" id="PF10604">
    <property type="entry name" value="Polyketide_cyc2"/>
    <property type="match status" value="1"/>
</dbReference>
<dbReference type="EMBL" id="BJYX01000001">
    <property type="protein sequence ID" value="GEO28609.1"/>
    <property type="molecule type" value="Genomic_DNA"/>
</dbReference>
<name>A0A512CWK4_9MICO</name>
<dbReference type="InterPro" id="IPR023393">
    <property type="entry name" value="START-like_dom_sf"/>
</dbReference>
<dbReference type="InterPro" id="IPR019587">
    <property type="entry name" value="Polyketide_cyclase/dehydratase"/>
</dbReference>
<dbReference type="CDD" id="cd07812">
    <property type="entry name" value="SRPBCC"/>
    <property type="match status" value="1"/>
</dbReference>
<dbReference type="SUPFAM" id="SSF55961">
    <property type="entry name" value="Bet v1-like"/>
    <property type="match status" value="1"/>
</dbReference>
<evidence type="ECO:0008006" key="3">
    <source>
        <dbReference type="Google" id="ProtNLM"/>
    </source>
</evidence>
<organism evidence="1 2">
    <name type="scientific">Terrabacter aerolatus</name>
    <dbReference type="NCBI Taxonomy" id="422442"/>
    <lineage>
        <taxon>Bacteria</taxon>
        <taxon>Bacillati</taxon>
        <taxon>Actinomycetota</taxon>
        <taxon>Actinomycetes</taxon>
        <taxon>Micrococcales</taxon>
        <taxon>Intrasporangiaceae</taxon>
        <taxon>Terrabacter</taxon>
    </lineage>
</organism>
<accession>A0A512CWK4</accession>
<dbReference type="Proteomes" id="UP000321534">
    <property type="component" value="Unassembled WGS sequence"/>
</dbReference>
<evidence type="ECO:0000313" key="2">
    <source>
        <dbReference type="Proteomes" id="UP000321534"/>
    </source>
</evidence>
<sequence length="176" mass="19263">MNPLTADRVTRLVDTDPATVYGIVADVTRTPEWSPEVVAVRWETPPGSVGGAGVGARFAATNRRRWMRWTNHPVVTAAEPGRVFSFSRTERGGGTLRWTYEMERAGGEQCRVSLAYEVVDRVPTALQVILKLLFGVDDLEADLHQHMELSLERLAVLAAEASTGHLPSTAHGGQND</sequence>
<gene>
    <name evidence="1" type="ORF">TAE01_04190</name>
</gene>
<dbReference type="OrthoDB" id="4618973at2"/>
<dbReference type="AlphaFoldDB" id="A0A512CWK4"/>